<sequence length="188" mass="21006">MIISDLAVAWAPLEDEMVNNDPSSRQRERKRAIRTRMRLTGETYVVAARRHDKEVARVDARRLPVVRCPQCPEGMVDIDETPACRACGATWDSGQELATEYADVFLGLGWYSSIKDGGDAPTRDCPDCGEQSVVTIQPDDVTFWTMMCVSCATSYNDSCTRCGAPIQHREEGDLLVCADCWHDRLGRD</sequence>
<keyword evidence="2" id="KW-1185">Reference proteome</keyword>
<gene>
    <name evidence="1" type="ORF">ABZ071_01685</name>
</gene>
<organism evidence="1 2">
    <name type="scientific">Micromonospora fulviviridis</name>
    <dbReference type="NCBI Taxonomy" id="47860"/>
    <lineage>
        <taxon>Bacteria</taxon>
        <taxon>Bacillati</taxon>
        <taxon>Actinomycetota</taxon>
        <taxon>Actinomycetes</taxon>
        <taxon>Micromonosporales</taxon>
        <taxon>Micromonosporaceae</taxon>
        <taxon>Micromonospora</taxon>
    </lineage>
</organism>
<evidence type="ECO:0000313" key="1">
    <source>
        <dbReference type="EMBL" id="MEU0150639.1"/>
    </source>
</evidence>
<dbReference type="RefSeq" id="WP_355662845.1">
    <property type="nucleotide sequence ID" value="NZ_JBEXRX010000002.1"/>
</dbReference>
<comment type="caution">
    <text evidence="1">The sequence shown here is derived from an EMBL/GenBank/DDBJ whole genome shotgun (WGS) entry which is preliminary data.</text>
</comment>
<proteinExistence type="predicted"/>
<name>A0ABV2VCY0_9ACTN</name>
<accession>A0ABV2VCY0</accession>
<evidence type="ECO:0000313" key="2">
    <source>
        <dbReference type="Proteomes" id="UP001550348"/>
    </source>
</evidence>
<protein>
    <submittedName>
        <fullName evidence="1">Uncharacterized protein</fullName>
    </submittedName>
</protein>
<dbReference type="EMBL" id="JBEXRX010000002">
    <property type="protein sequence ID" value="MEU0150639.1"/>
    <property type="molecule type" value="Genomic_DNA"/>
</dbReference>
<reference evidence="1 2" key="1">
    <citation type="submission" date="2024-06" db="EMBL/GenBank/DDBJ databases">
        <title>The Natural Products Discovery Center: Release of the First 8490 Sequenced Strains for Exploring Actinobacteria Biosynthetic Diversity.</title>
        <authorList>
            <person name="Kalkreuter E."/>
            <person name="Kautsar S.A."/>
            <person name="Yang D."/>
            <person name="Bader C.D."/>
            <person name="Teijaro C.N."/>
            <person name="Fluegel L."/>
            <person name="Davis C.M."/>
            <person name="Simpson J.R."/>
            <person name="Lauterbach L."/>
            <person name="Steele A.D."/>
            <person name="Gui C."/>
            <person name="Meng S."/>
            <person name="Li G."/>
            <person name="Viehrig K."/>
            <person name="Ye F."/>
            <person name="Su P."/>
            <person name="Kiefer A.F."/>
            <person name="Nichols A."/>
            <person name="Cepeda A.J."/>
            <person name="Yan W."/>
            <person name="Fan B."/>
            <person name="Jiang Y."/>
            <person name="Adhikari A."/>
            <person name="Zheng C.-J."/>
            <person name="Schuster L."/>
            <person name="Cowan T.M."/>
            <person name="Smanski M.J."/>
            <person name="Chevrette M.G."/>
            <person name="De Carvalho L.P.S."/>
            <person name="Shen B."/>
        </authorList>
    </citation>
    <scope>NUCLEOTIDE SEQUENCE [LARGE SCALE GENOMIC DNA]</scope>
    <source>
        <strain evidence="1 2">NPDC006286</strain>
    </source>
</reference>
<dbReference type="Proteomes" id="UP001550348">
    <property type="component" value="Unassembled WGS sequence"/>
</dbReference>